<evidence type="ECO:0000256" key="3">
    <source>
        <dbReference type="ARBA" id="ARBA00022452"/>
    </source>
</evidence>
<dbReference type="InterPro" id="IPR041700">
    <property type="entry name" value="OMP_b-brl_3"/>
</dbReference>
<evidence type="ECO:0000256" key="8">
    <source>
        <dbReference type="SAM" id="MobiDB-lite"/>
    </source>
</evidence>
<feature type="signal peptide" evidence="9">
    <location>
        <begin position="1"/>
        <end position="21"/>
    </location>
</feature>
<evidence type="ECO:0000313" key="11">
    <source>
        <dbReference type="EMBL" id="GGA97956.1"/>
    </source>
</evidence>
<feature type="region of interest" description="Disordered" evidence="8">
    <location>
        <begin position="408"/>
        <end position="438"/>
    </location>
</feature>
<evidence type="ECO:0000256" key="5">
    <source>
        <dbReference type="ARBA" id="ARBA00022729"/>
    </source>
</evidence>
<dbReference type="GO" id="GO:0009279">
    <property type="term" value="C:cell outer membrane"/>
    <property type="evidence" value="ECO:0007669"/>
    <property type="project" value="UniProtKB-SubCell"/>
</dbReference>
<evidence type="ECO:0000256" key="1">
    <source>
        <dbReference type="ARBA" id="ARBA00004571"/>
    </source>
</evidence>
<dbReference type="InterPro" id="IPR037066">
    <property type="entry name" value="Plug_dom_sf"/>
</dbReference>
<dbReference type="EMBL" id="BMJC01000002">
    <property type="protein sequence ID" value="GGA97956.1"/>
    <property type="molecule type" value="Genomic_DNA"/>
</dbReference>
<dbReference type="GO" id="GO:0015344">
    <property type="term" value="F:siderophore uptake transmembrane transporter activity"/>
    <property type="evidence" value="ECO:0007669"/>
    <property type="project" value="TreeGrafter"/>
</dbReference>
<dbReference type="PANTHER" id="PTHR30069:SF29">
    <property type="entry name" value="HEMOGLOBIN AND HEMOGLOBIN-HAPTOGLOBIN-BINDING PROTEIN 1-RELATED"/>
    <property type="match status" value="1"/>
</dbReference>
<dbReference type="GO" id="GO:0044718">
    <property type="term" value="P:siderophore transmembrane transport"/>
    <property type="evidence" value="ECO:0007669"/>
    <property type="project" value="TreeGrafter"/>
</dbReference>
<dbReference type="Pfam" id="PF14905">
    <property type="entry name" value="OMP_b-brl_3"/>
    <property type="match status" value="1"/>
</dbReference>
<dbReference type="AlphaFoldDB" id="A0A8J2UD18"/>
<dbReference type="InterPro" id="IPR013784">
    <property type="entry name" value="Carb-bd-like_fold"/>
</dbReference>
<dbReference type="Gene3D" id="2.40.170.20">
    <property type="entry name" value="TonB-dependent receptor, beta-barrel domain"/>
    <property type="match status" value="1"/>
</dbReference>
<keyword evidence="6" id="KW-0472">Membrane</keyword>
<keyword evidence="4" id="KW-0812">Transmembrane</keyword>
<dbReference type="Gene3D" id="2.170.130.10">
    <property type="entry name" value="TonB-dependent receptor, plug domain"/>
    <property type="match status" value="1"/>
</dbReference>
<organism evidence="11 12">
    <name type="scientific">Puia dinghuensis</name>
    <dbReference type="NCBI Taxonomy" id="1792502"/>
    <lineage>
        <taxon>Bacteria</taxon>
        <taxon>Pseudomonadati</taxon>
        <taxon>Bacteroidota</taxon>
        <taxon>Chitinophagia</taxon>
        <taxon>Chitinophagales</taxon>
        <taxon>Chitinophagaceae</taxon>
        <taxon>Puia</taxon>
    </lineage>
</organism>
<dbReference type="RefSeq" id="WP_188931370.1">
    <property type="nucleotide sequence ID" value="NZ_BMJC01000002.1"/>
</dbReference>
<dbReference type="PANTHER" id="PTHR30069">
    <property type="entry name" value="TONB-DEPENDENT OUTER MEMBRANE RECEPTOR"/>
    <property type="match status" value="1"/>
</dbReference>
<evidence type="ECO:0000256" key="2">
    <source>
        <dbReference type="ARBA" id="ARBA00022448"/>
    </source>
</evidence>
<dbReference type="InterPro" id="IPR039426">
    <property type="entry name" value="TonB-dep_rcpt-like"/>
</dbReference>
<dbReference type="InterPro" id="IPR036942">
    <property type="entry name" value="Beta-barrel_TonB_sf"/>
</dbReference>
<feature type="chain" id="PRO_5035167941" evidence="9">
    <location>
        <begin position="22"/>
        <end position="814"/>
    </location>
</feature>
<dbReference type="Proteomes" id="UP000607559">
    <property type="component" value="Unassembled WGS sequence"/>
</dbReference>
<name>A0A8J2UD18_9BACT</name>
<dbReference type="SUPFAM" id="SSF49452">
    <property type="entry name" value="Starch-binding domain-like"/>
    <property type="match status" value="1"/>
</dbReference>
<evidence type="ECO:0000256" key="7">
    <source>
        <dbReference type="ARBA" id="ARBA00023237"/>
    </source>
</evidence>
<dbReference type="Gene3D" id="2.60.40.1120">
    <property type="entry name" value="Carboxypeptidase-like, regulatory domain"/>
    <property type="match status" value="1"/>
</dbReference>
<dbReference type="Pfam" id="PF13620">
    <property type="entry name" value="CarboxypepD_reg"/>
    <property type="match status" value="1"/>
</dbReference>
<keyword evidence="11" id="KW-0675">Receptor</keyword>
<feature type="domain" description="Outer membrane protein beta-barrel" evidence="10">
    <location>
        <begin position="383"/>
        <end position="792"/>
    </location>
</feature>
<dbReference type="SUPFAM" id="SSF56935">
    <property type="entry name" value="Porins"/>
    <property type="match status" value="1"/>
</dbReference>
<keyword evidence="5 9" id="KW-0732">Signal</keyword>
<evidence type="ECO:0000256" key="6">
    <source>
        <dbReference type="ARBA" id="ARBA00023136"/>
    </source>
</evidence>
<comment type="subcellular location">
    <subcellularLocation>
        <location evidence="1">Cell outer membrane</location>
        <topology evidence="1">Multi-pass membrane protein</topology>
    </subcellularLocation>
</comment>
<gene>
    <name evidence="11" type="ORF">GCM10011511_21610</name>
</gene>
<keyword evidence="7" id="KW-0998">Cell outer membrane</keyword>
<evidence type="ECO:0000256" key="4">
    <source>
        <dbReference type="ARBA" id="ARBA00022692"/>
    </source>
</evidence>
<evidence type="ECO:0000313" key="12">
    <source>
        <dbReference type="Proteomes" id="UP000607559"/>
    </source>
</evidence>
<keyword evidence="3" id="KW-1134">Transmembrane beta strand</keyword>
<keyword evidence="12" id="KW-1185">Reference proteome</keyword>
<evidence type="ECO:0000256" key="9">
    <source>
        <dbReference type="SAM" id="SignalP"/>
    </source>
</evidence>
<accession>A0A8J2UD18</accession>
<protein>
    <submittedName>
        <fullName evidence="11">TonB-dependent receptor</fullName>
    </submittedName>
</protein>
<feature type="compositionally biased region" description="Polar residues" evidence="8">
    <location>
        <begin position="420"/>
        <end position="429"/>
    </location>
</feature>
<dbReference type="GO" id="GO:0030246">
    <property type="term" value="F:carbohydrate binding"/>
    <property type="evidence" value="ECO:0007669"/>
    <property type="project" value="InterPro"/>
</dbReference>
<reference evidence="11" key="2">
    <citation type="submission" date="2020-09" db="EMBL/GenBank/DDBJ databases">
        <authorList>
            <person name="Sun Q."/>
            <person name="Zhou Y."/>
        </authorList>
    </citation>
    <scope>NUCLEOTIDE SEQUENCE</scope>
    <source>
        <strain evidence="11">CGMCC 1.15448</strain>
    </source>
</reference>
<reference evidence="11" key="1">
    <citation type="journal article" date="2014" name="Int. J. Syst. Evol. Microbiol.">
        <title>Complete genome sequence of Corynebacterium casei LMG S-19264T (=DSM 44701T), isolated from a smear-ripened cheese.</title>
        <authorList>
            <consortium name="US DOE Joint Genome Institute (JGI-PGF)"/>
            <person name="Walter F."/>
            <person name="Albersmeier A."/>
            <person name="Kalinowski J."/>
            <person name="Ruckert C."/>
        </authorList>
    </citation>
    <scope>NUCLEOTIDE SEQUENCE</scope>
    <source>
        <strain evidence="11">CGMCC 1.15448</strain>
    </source>
</reference>
<comment type="caution">
    <text evidence="11">The sequence shown here is derived from an EMBL/GenBank/DDBJ whole genome shotgun (WGS) entry which is preliminary data.</text>
</comment>
<keyword evidence="2" id="KW-0813">Transport</keyword>
<sequence>MAFAKHLFLLLFTALTLTAFGQNTGKITGAITNATSKAPIEYATVSLLDAAGKTLRETITDKKGNFTFSSIAPGRYRVKAEFVGFGALTRDYAVPATGKGDALSIALTPVSSDLREVTVIGARPLVENHLDKIVYNAANDLTSQSGVALDVLKKVPSVSVDIDGNVELEGNSNIRFLINGKPSTIFGASVTDALQSIPASQIKSIEAIAAPGAKYDGSGTGGIINIILKDSRVQGINGAINASAGTRLENGSFNLNVRKNNFGINAFFSGNEQLNTTTLNTLDRQSFNSTKDTLTFLHQDGSTDFNRSGYQTGISAQWDITAKDKLTAGFNWNHFGNHSSGVTNQQQDVQDGSGALLSAIPSIRNAGSAVHANTGDWSLDYKKDFKKKGQDLDILVTTSVGNNFNDYYQQQNYPGGGIPNSGSKGSSPGTDKETDISADYRQPVGKDITVETGLKTVLETLTNTVTTDTLLPDGSYGPDAGQTYAFAYKRQVYAGYFSGDGTLFHHFLDVQAGMRYEYTHTQADFKGAAIPSYGTLFPSLTVSHNLDETQSIKVRYSYRIERPDYGDLNPFYNISDPHNITTGNPALRPEQGHRFELGYNKNFGGGTNLYVAALYVYNTDDIQSLGTWYDTLKIDGVSYSNVTLTQRYNIGWQRNVGSNIFGSVAITPAISLRSNMQLGFRTNSSPGLGTVSGFYFRGNLNASAKIGKDWMAELFGNYSSRQKTINGTRPVFAFYTLAIRKEFLHRKASLGFTATNPFNKYIDQKATLYGSNFTQTTIREVPYRSFGITLSYKFGKLEFKAKERENDNEPTQIE</sequence>
<proteinExistence type="predicted"/>
<evidence type="ECO:0000259" key="10">
    <source>
        <dbReference type="Pfam" id="PF14905"/>
    </source>
</evidence>